<keyword evidence="9 10" id="KW-0472">Membrane</keyword>
<dbReference type="GO" id="GO:0005743">
    <property type="term" value="C:mitochondrial inner membrane"/>
    <property type="evidence" value="ECO:0007669"/>
    <property type="project" value="UniProtKB-SubCell"/>
</dbReference>
<comment type="pathway">
    <text evidence="2 10">Energy metabolism; oxidative phosphorylation.</text>
</comment>
<dbReference type="PANTHER" id="PTHR10707:SF13">
    <property type="entry name" value="CYTOCHROME C OXIDASE SUBUNIT 4"/>
    <property type="match status" value="1"/>
</dbReference>
<feature type="transmembrane region" description="Helical" evidence="10">
    <location>
        <begin position="76"/>
        <end position="94"/>
    </location>
</feature>
<reference evidence="11" key="1">
    <citation type="journal article" date="2021" name="Cell">
        <title>Tracing the genetic footprints of vertebrate landing in non-teleost ray-finned fishes.</title>
        <authorList>
            <person name="Bi X."/>
            <person name="Wang K."/>
            <person name="Yang L."/>
            <person name="Pan H."/>
            <person name="Jiang H."/>
            <person name="Wei Q."/>
            <person name="Fang M."/>
            <person name="Yu H."/>
            <person name="Zhu C."/>
            <person name="Cai Y."/>
            <person name="He Y."/>
            <person name="Gan X."/>
            <person name="Zeng H."/>
            <person name="Yu D."/>
            <person name="Zhu Y."/>
            <person name="Jiang H."/>
            <person name="Qiu Q."/>
            <person name="Yang H."/>
            <person name="Zhang Y.E."/>
            <person name="Wang W."/>
            <person name="Zhu M."/>
            <person name="He S."/>
            <person name="Zhang G."/>
        </authorList>
    </citation>
    <scope>NUCLEOTIDE SEQUENCE</scope>
    <source>
        <strain evidence="11">Allg_001</strain>
    </source>
</reference>
<evidence type="ECO:0000256" key="4">
    <source>
        <dbReference type="ARBA" id="ARBA00011485"/>
    </source>
</evidence>
<dbReference type="InterPro" id="IPR004203">
    <property type="entry name" value="Cyt_c_oxidase_su4_fam"/>
</dbReference>
<dbReference type="InterPro" id="IPR013288">
    <property type="entry name" value="Cyt_c_oxidase_su4"/>
</dbReference>
<evidence type="ECO:0000256" key="7">
    <source>
        <dbReference type="ARBA" id="ARBA00022989"/>
    </source>
</evidence>
<dbReference type="UniPathway" id="UPA00705"/>
<evidence type="ECO:0000256" key="8">
    <source>
        <dbReference type="ARBA" id="ARBA00023128"/>
    </source>
</evidence>
<comment type="subunit">
    <text evidence="4">Component of the cytochrome c oxidase (complex IV, CIV), a multisubunit enzyme composed of 14 subunits. The complex is composed of a catalytic core of 3 subunits MT-CO1, MT-CO2 and MT-CO3, encoded in the mitochondrial DNA, and 11 supernumerary subunits COX4I, COX5A, COX5B, COX6A, COX6B, COX6C, COX7A, COX7B, COX7C, COX8 and NDUFA4, which are encoded in the nuclear genome. The complex exists as a monomer or a dimer and forms supercomplexes (SCs) in the inner mitochondrial membrane with NADH-ubiquinone oxidoreductase (complex I, CI) and ubiquinol-cytochrome c oxidoreductase (cytochrome b-c1 complex, complex III, CIII), resulting in different assemblies (supercomplex SCI(1)III(2)IV(1) and megacomplex MCI(2)III(2)IV(2)).</text>
</comment>
<dbReference type="AlphaFoldDB" id="A0A8J7P768"/>
<feature type="non-terminal residue" evidence="11">
    <location>
        <position position="143"/>
    </location>
</feature>
<accession>A0A8J7P768</accession>
<keyword evidence="8 10" id="KW-0496">Mitochondrion</keyword>
<protein>
    <recommendedName>
        <fullName evidence="10">Cytochrome c oxidase subunit 4</fullName>
    </recommendedName>
</protein>
<dbReference type="FunFam" id="1.10.442.10:FF:000001">
    <property type="entry name" value="Cytochrome c oxidase subunit 4 isoform 1"/>
    <property type="match status" value="1"/>
</dbReference>
<dbReference type="InterPro" id="IPR036639">
    <property type="entry name" value="Cyt_c_oxidase_su4_sf"/>
</dbReference>
<keyword evidence="12" id="KW-1185">Reference proteome</keyword>
<keyword evidence="7 10" id="KW-1133">Transmembrane helix</keyword>
<evidence type="ECO:0000256" key="5">
    <source>
        <dbReference type="ARBA" id="ARBA00022692"/>
    </source>
</evidence>
<feature type="non-terminal residue" evidence="11">
    <location>
        <position position="1"/>
    </location>
</feature>
<dbReference type="PRINTS" id="PR01873">
    <property type="entry name" value="CYTCOXIDASE4"/>
</dbReference>
<organism evidence="11 12">
    <name type="scientific">Atractosteus spatula</name>
    <name type="common">Alligator gar</name>
    <name type="synonym">Lepisosteus spatula</name>
    <dbReference type="NCBI Taxonomy" id="7917"/>
    <lineage>
        <taxon>Eukaryota</taxon>
        <taxon>Metazoa</taxon>
        <taxon>Chordata</taxon>
        <taxon>Craniata</taxon>
        <taxon>Vertebrata</taxon>
        <taxon>Euteleostomi</taxon>
        <taxon>Actinopterygii</taxon>
        <taxon>Neopterygii</taxon>
        <taxon>Holostei</taxon>
        <taxon>Semionotiformes</taxon>
        <taxon>Lepisosteidae</taxon>
        <taxon>Atractosteus</taxon>
    </lineage>
</organism>
<evidence type="ECO:0000256" key="2">
    <source>
        <dbReference type="ARBA" id="ARBA00004673"/>
    </source>
</evidence>
<evidence type="ECO:0000313" key="11">
    <source>
        <dbReference type="EMBL" id="MBN3325135.1"/>
    </source>
</evidence>
<dbReference type="GO" id="GO:0045277">
    <property type="term" value="C:respiratory chain complex IV"/>
    <property type="evidence" value="ECO:0007669"/>
    <property type="project" value="InterPro"/>
</dbReference>
<evidence type="ECO:0000256" key="1">
    <source>
        <dbReference type="ARBA" id="ARBA00004434"/>
    </source>
</evidence>
<evidence type="ECO:0000256" key="10">
    <source>
        <dbReference type="RuleBase" id="RU367145"/>
    </source>
</evidence>
<dbReference type="Proteomes" id="UP000736164">
    <property type="component" value="Unassembled WGS sequence"/>
</dbReference>
<dbReference type="CDD" id="cd00922">
    <property type="entry name" value="Cyt_c_Oxidase_IV"/>
    <property type="match status" value="1"/>
</dbReference>
<dbReference type="PANTHER" id="PTHR10707">
    <property type="entry name" value="CYTOCHROME C OXIDASE SUBUNIT IV"/>
    <property type="match status" value="1"/>
</dbReference>
<comment type="subcellular location">
    <subcellularLocation>
        <location evidence="1 10">Mitochondrion inner membrane</location>
        <topology evidence="1 10">Single-pass membrane protein</topology>
    </subcellularLocation>
</comment>
<keyword evidence="6 10" id="KW-0999">Mitochondrion inner membrane</keyword>
<dbReference type="SUPFAM" id="SSF81406">
    <property type="entry name" value="Mitochondrial cytochrome c oxidase subunit IV"/>
    <property type="match status" value="1"/>
</dbReference>
<evidence type="ECO:0000256" key="6">
    <source>
        <dbReference type="ARBA" id="ARBA00022792"/>
    </source>
</evidence>
<dbReference type="Gene3D" id="1.10.442.10">
    <property type="entry name" value="Cytochrome c oxidase subunit IV"/>
    <property type="match status" value="1"/>
</dbReference>
<keyword evidence="5 10" id="KW-0812">Transmembrane</keyword>
<evidence type="ECO:0000256" key="9">
    <source>
        <dbReference type="ARBA" id="ARBA00023136"/>
    </source>
</evidence>
<name>A0A8J7P768_ATRSP</name>
<evidence type="ECO:0000313" key="12">
    <source>
        <dbReference type="Proteomes" id="UP000736164"/>
    </source>
</evidence>
<dbReference type="Pfam" id="PF02936">
    <property type="entry name" value="COX4"/>
    <property type="match status" value="1"/>
</dbReference>
<dbReference type="EMBL" id="JAAWVO010074356">
    <property type="protein sequence ID" value="MBN3325135.1"/>
    <property type="molecule type" value="Genomic_DNA"/>
</dbReference>
<dbReference type="GO" id="GO:0006123">
    <property type="term" value="P:mitochondrial electron transport, cytochrome c to oxygen"/>
    <property type="evidence" value="ECO:0007669"/>
    <property type="project" value="InterPro"/>
</dbReference>
<sequence>VAKQADMSLPMYWDRRDTPLPDVPYQRELSGPQESLKLKERGSWKELTREEQIALYRMMFKQSYAEMKKPSNEWKTVVGGVFIFIGITSLVVWWQRVFVYPPRPHTLTDEWKAMQAKRMIDTRVNPVEGFSAKWDYERKEWKK</sequence>
<comment type="function">
    <text evidence="10">Component of the cytochrome c oxidase, the last enzyme in the mitochondrial electron transport chain which drives oxidative phosphorylation.</text>
</comment>
<comment type="caution">
    <text evidence="11">The sequence shown here is derived from an EMBL/GenBank/DDBJ whole genome shotgun (WGS) entry which is preliminary data.</text>
</comment>
<gene>
    <name evidence="11" type="primary">Cox42_1</name>
    <name evidence="11" type="ORF">GTO95_0001721</name>
</gene>
<proteinExistence type="inferred from homology"/>
<evidence type="ECO:0000256" key="3">
    <source>
        <dbReference type="ARBA" id="ARBA00008135"/>
    </source>
</evidence>
<comment type="similarity">
    <text evidence="3 10">Belongs to the cytochrome c oxidase IV family.</text>
</comment>